<dbReference type="AlphaFoldDB" id="A0A7S1VQX0"/>
<accession>A0A7S1VQX0</accession>
<organism evidence="1">
    <name type="scientific">Grammatophora oceanica</name>
    <dbReference type="NCBI Taxonomy" id="210454"/>
    <lineage>
        <taxon>Eukaryota</taxon>
        <taxon>Sar</taxon>
        <taxon>Stramenopiles</taxon>
        <taxon>Ochrophyta</taxon>
        <taxon>Bacillariophyta</taxon>
        <taxon>Fragilariophyceae</taxon>
        <taxon>Fragilariophycidae</taxon>
        <taxon>Rhabdonematales</taxon>
        <taxon>Grammatophoraceae</taxon>
        <taxon>Grammatophora</taxon>
    </lineage>
</organism>
<proteinExistence type="predicted"/>
<sequence length="104" mass="11936">MDGWMDGWCASRAELFLPNADEVLARKEMECNNTKPKAATYDNTYIFDNTHTTEAATGTYEYNLSKSTSRGVRQQRRLQTNGQFYDTLSKNITQGAYIEKYDTL</sequence>
<protein>
    <submittedName>
        <fullName evidence="1">Uncharacterized protein</fullName>
    </submittedName>
</protein>
<dbReference type="EMBL" id="HBGK01046342">
    <property type="protein sequence ID" value="CAD9306045.1"/>
    <property type="molecule type" value="Transcribed_RNA"/>
</dbReference>
<evidence type="ECO:0000313" key="1">
    <source>
        <dbReference type="EMBL" id="CAD9306045.1"/>
    </source>
</evidence>
<reference evidence="1" key="1">
    <citation type="submission" date="2021-01" db="EMBL/GenBank/DDBJ databases">
        <authorList>
            <person name="Corre E."/>
            <person name="Pelletier E."/>
            <person name="Niang G."/>
            <person name="Scheremetjew M."/>
            <person name="Finn R."/>
            <person name="Kale V."/>
            <person name="Holt S."/>
            <person name="Cochrane G."/>
            <person name="Meng A."/>
            <person name="Brown T."/>
            <person name="Cohen L."/>
        </authorList>
    </citation>
    <scope>NUCLEOTIDE SEQUENCE</scope>
    <source>
        <strain evidence="1">CCMP 410</strain>
    </source>
</reference>
<gene>
    <name evidence="1" type="ORF">GOCE00092_LOCUS24346</name>
</gene>
<name>A0A7S1VQX0_9STRA</name>